<evidence type="ECO:0000256" key="3">
    <source>
        <dbReference type="ARBA" id="ARBA00023052"/>
    </source>
</evidence>
<evidence type="ECO:0000313" key="6">
    <source>
        <dbReference type="Proteomes" id="UP000231292"/>
    </source>
</evidence>
<accession>A0A2G9YN90</accession>
<reference evidence="5 6" key="1">
    <citation type="submission" date="2017-09" db="EMBL/GenBank/DDBJ databases">
        <title>Depth-based differentiation of microbial function through sediment-hosted aquifers and enrichment of novel symbionts in the deep terrestrial subsurface.</title>
        <authorList>
            <person name="Probst A.J."/>
            <person name="Ladd B."/>
            <person name="Jarett J.K."/>
            <person name="Geller-Mcgrath D.E."/>
            <person name="Sieber C.M."/>
            <person name="Emerson J.B."/>
            <person name="Anantharaman K."/>
            <person name="Thomas B.C."/>
            <person name="Malmstrom R."/>
            <person name="Stieglmeier M."/>
            <person name="Klingl A."/>
            <person name="Woyke T."/>
            <person name="Ryan C.M."/>
            <person name="Banfield J.F."/>
        </authorList>
    </citation>
    <scope>NUCLEOTIDE SEQUENCE [LARGE SCALE GENOMIC DNA]</scope>
    <source>
        <strain evidence="5">CG23_combo_of_CG06-09_8_20_14_all_41_10</strain>
    </source>
</reference>
<feature type="domain" description="Transketolase C-terminal" evidence="4">
    <location>
        <begin position="1"/>
        <end position="60"/>
    </location>
</feature>
<dbReference type="SUPFAM" id="SSF52922">
    <property type="entry name" value="TK C-terminal domain-like"/>
    <property type="match status" value="1"/>
</dbReference>
<keyword evidence="2" id="KW-0560">Oxidoreductase</keyword>
<dbReference type="PANTHER" id="PTHR43257">
    <property type="entry name" value="PYRUVATE DEHYDROGENASE E1 COMPONENT BETA SUBUNIT"/>
    <property type="match status" value="1"/>
</dbReference>
<dbReference type="EMBL" id="PCRK01000002">
    <property type="protein sequence ID" value="PIP19971.1"/>
    <property type="molecule type" value="Genomic_DNA"/>
</dbReference>
<comment type="caution">
    <text evidence="5">The sequence shown here is derived from an EMBL/GenBank/DDBJ whole genome shotgun (WGS) entry which is preliminary data.</text>
</comment>
<organism evidence="5 6">
    <name type="scientific">Candidatus Sherwoodlollariibacterium unditelluris</name>
    <dbReference type="NCBI Taxonomy" id="1974757"/>
    <lineage>
        <taxon>Bacteria</taxon>
        <taxon>Pseudomonadati</taxon>
        <taxon>Candidatus Omnitrophota</taxon>
        <taxon>Candidatus Sherwoodlollariibacterium</taxon>
    </lineage>
</organism>
<proteinExistence type="predicted"/>
<sequence length="70" mass="7611">MVVVDGGWKTSGVAAEVSALICENIFKYLKAPIKRITLPDAPAPASSALEDVYYPKVKDIYKAVIEVIED</sequence>
<dbReference type="Proteomes" id="UP000231292">
    <property type="component" value="Unassembled WGS sequence"/>
</dbReference>
<dbReference type="Pfam" id="PF02780">
    <property type="entry name" value="Transketolase_C"/>
    <property type="match status" value="1"/>
</dbReference>
<evidence type="ECO:0000256" key="1">
    <source>
        <dbReference type="ARBA" id="ARBA00001964"/>
    </source>
</evidence>
<dbReference type="PANTHER" id="PTHR43257:SF2">
    <property type="entry name" value="PYRUVATE DEHYDROGENASE E1 COMPONENT SUBUNIT BETA"/>
    <property type="match status" value="1"/>
</dbReference>
<dbReference type="InterPro" id="IPR033248">
    <property type="entry name" value="Transketolase_C"/>
</dbReference>
<comment type="cofactor">
    <cofactor evidence="1">
        <name>thiamine diphosphate</name>
        <dbReference type="ChEBI" id="CHEBI:58937"/>
    </cofactor>
</comment>
<evidence type="ECO:0000259" key="4">
    <source>
        <dbReference type="Pfam" id="PF02780"/>
    </source>
</evidence>
<gene>
    <name evidence="5" type="ORF">COX41_00025</name>
</gene>
<evidence type="ECO:0000256" key="2">
    <source>
        <dbReference type="ARBA" id="ARBA00023002"/>
    </source>
</evidence>
<keyword evidence="3" id="KW-0786">Thiamine pyrophosphate</keyword>
<protein>
    <recommendedName>
        <fullName evidence="4">Transketolase C-terminal domain-containing protein</fullName>
    </recommendedName>
</protein>
<dbReference type="AlphaFoldDB" id="A0A2G9YN90"/>
<evidence type="ECO:0000313" key="5">
    <source>
        <dbReference type="EMBL" id="PIP19971.1"/>
    </source>
</evidence>
<dbReference type="Gene3D" id="3.40.50.920">
    <property type="match status" value="1"/>
</dbReference>
<name>A0A2G9YN90_9BACT</name>
<dbReference type="InterPro" id="IPR009014">
    <property type="entry name" value="Transketo_C/PFOR_II"/>
</dbReference>
<dbReference type="GO" id="GO:0016491">
    <property type="term" value="F:oxidoreductase activity"/>
    <property type="evidence" value="ECO:0007669"/>
    <property type="project" value="UniProtKB-KW"/>
</dbReference>